<keyword evidence="3 5" id="KW-0378">Hydrolase</keyword>
<evidence type="ECO:0000256" key="4">
    <source>
        <dbReference type="ARBA" id="ARBA00022825"/>
    </source>
</evidence>
<organism evidence="8 9">
    <name type="scientific">Laspinema palackyanum D2a</name>
    <dbReference type="NCBI Taxonomy" id="2953684"/>
    <lineage>
        <taxon>Bacteria</taxon>
        <taxon>Bacillati</taxon>
        <taxon>Cyanobacteriota</taxon>
        <taxon>Cyanophyceae</taxon>
        <taxon>Oscillatoriophycideae</taxon>
        <taxon>Oscillatoriales</taxon>
        <taxon>Laspinemataceae</taxon>
        <taxon>Laspinema</taxon>
        <taxon>Laspinema palackyanum</taxon>
    </lineage>
</organism>
<reference evidence="8 9" key="1">
    <citation type="journal article" date="2022" name="Front. Microbiol.">
        <title>High genomic differentiation and limited gene flow indicate recent cryptic speciation within the genus Laspinema (cyanobacteria).</title>
        <authorList>
            <person name="Stanojkovic A."/>
            <person name="Skoupy S."/>
            <person name="Skaloud P."/>
            <person name="Dvorak P."/>
        </authorList>
    </citation>
    <scope>NUCLEOTIDE SEQUENCE [LARGE SCALE GENOMIC DNA]</scope>
    <source>
        <strain evidence="8 9">D2a</strain>
    </source>
</reference>
<keyword evidence="2 5" id="KW-0645">Protease</keyword>
<name>A0ABT2MWT3_9CYAN</name>
<dbReference type="CDD" id="cd00118">
    <property type="entry name" value="LysM"/>
    <property type="match status" value="2"/>
</dbReference>
<dbReference type="RefSeq" id="WP_368008677.1">
    <property type="nucleotide sequence ID" value="NZ_JAMXFF010000045.1"/>
</dbReference>
<dbReference type="InterPro" id="IPR018392">
    <property type="entry name" value="LysM"/>
</dbReference>
<dbReference type="Pfam" id="PF01476">
    <property type="entry name" value="LysM"/>
    <property type="match status" value="1"/>
</dbReference>
<dbReference type="InterPro" id="IPR016047">
    <property type="entry name" value="M23ase_b-sheet_dom"/>
</dbReference>
<comment type="caution">
    <text evidence="8">The sequence shown here is derived from an EMBL/GenBank/DDBJ whole genome shotgun (WGS) entry which is preliminary data.</text>
</comment>
<evidence type="ECO:0000313" key="8">
    <source>
        <dbReference type="EMBL" id="MCT7969204.1"/>
    </source>
</evidence>
<dbReference type="Gene3D" id="3.10.350.10">
    <property type="entry name" value="LysM domain"/>
    <property type="match status" value="2"/>
</dbReference>
<dbReference type="Gene3D" id="2.70.70.10">
    <property type="entry name" value="Glucose Permease (Domain IIA)"/>
    <property type="match status" value="1"/>
</dbReference>
<dbReference type="PROSITE" id="PS51892">
    <property type="entry name" value="SUBTILASE"/>
    <property type="match status" value="1"/>
</dbReference>
<dbReference type="PRINTS" id="PR00723">
    <property type="entry name" value="SUBTILISIN"/>
</dbReference>
<evidence type="ECO:0000256" key="6">
    <source>
        <dbReference type="SAM" id="MobiDB-lite"/>
    </source>
</evidence>
<dbReference type="Pfam" id="PF01551">
    <property type="entry name" value="Peptidase_M23"/>
    <property type="match status" value="1"/>
</dbReference>
<dbReference type="PROSITE" id="PS51782">
    <property type="entry name" value="LYSM"/>
    <property type="match status" value="2"/>
</dbReference>
<feature type="active site" description="Charge relay system" evidence="5">
    <location>
        <position position="748"/>
    </location>
</feature>
<evidence type="ECO:0000256" key="2">
    <source>
        <dbReference type="ARBA" id="ARBA00022670"/>
    </source>
</evidence>
<dbReference type="PANTHER" id="PTHR43806">
    <property type="entry name" value="PEPTIDASE S8"/>
    <property type="match status" value="1"/>
</dbReference>
<dbReference type="Gene3D" id="3.40.50.200">
    <property type="entry name" value="Peptidase S8/S53 domain"/>
    <property type="match status" value="1"/>
</dbReference>
<dbReference type="EMBL" id="JAMXFF010000045">
    <property type="protein sequence ID" value="MCT7969204.1"/>
    <property type="molecule type" value="Genomic_DNA"/>
</dbReference>
<feature type="domain" description="LysM" evidence="7">
    <location>
        <begin position="943"/>
        <end position="994"/>
    </location>
</feature>
<comment type="similarity">
    <text evidence="1 5">Belongs to the peptidase S8 family.</text>
</comment>
<dbReference type="Proteomes" id="UP001525890">
    <property type="component" value="Unassembled WGS sequence"/>
</dbReference>
<feature type="active site" description="Charge relay system" evidence="5">
    <location>
        <position position="576"/>
    </location>
</feature>
<dbReference type="SUPFAM" id="SSF52743">
    <property type="entry name" value="Subtilisin-like"/>
    <property type="match status" value="1"/>
</dbReference>
<dbReference type="InterPro" id="IPR050131">
    <property type="entry name" value="Peptidase_S8_subtilisin-like"/>
</dbReference>
<gene>
    <name evidence="8" type="ORF">NG799_23085</name>
</gene>
<dbReference type="PANTHER" id="PTHR43806:SF11">
    <property type="entry name" value="CEREVISIN-RELATED"/>
    <property type="match status" value="1"/>
</dbReference>
<keyword evidence="4 5" id="KW-0720">Serine protease</keyword>
<keyword evidence="9" id="KW-1185">Reference proteome</keyword>
<dbReference type="InterPro" id="IPR000209">
    <property type="entry name" value="Peptidase_S8/S53_dom"/>
</dbReference>
<evidence type="ECO:0000313" key="9">
    <source>
        <dbReference type="Proteomes" id="UP001525890"/>
    </source>
</evidence>
<feature type="domain" description="LysM" evidence="7">
    <location>
        <begin position="852"/>
        <end position="901"/>
    </location>
</feature>
<evidence type="ECO:0000256" key="1">
    <source>
        <dbReference type="ARBA" id="ARBA00011073"/>
    </source>
</evidence>
<dbReference type="InterPro" id="IPR011055">
    <property type="entry name" value="Dup_hybrid_motif"/>
</dbReference>
<feature type="compositionally biased region" description="Acidic residues" evidence="6">
    <location>
        <begin position="340"/>
        <end position="381"/>
    </location>
</feature>
<feature type="region of interest" description="Disordered" evidence="6">
    <location>
        <begin position="908"/>
        <end position="937"/>
    </location>
</feature>
<evidence type="ECO:0000256" key="3">
    <source>
        <dbReference type="ARBA" id="ARBA00022801"/>
    </source>
</evidence>
<protein>
    <submittedName>
        <fullName evidence="8">S8 family serine peptidase</fullName>
    </submittedName>
</protein>
<dbReference type="Pfam" id="PF00082">
    <property type="entry name" value="Peptidase_S8"/>
    <property type="match status" value="1"/>
</dbReference>
<feature type="region of interest" description="Disordered" evidence="6">
    <location>
        <begin position="300"/>
        <end position="383"/>
    </location>
</feature>
<feature type="compositionally biased region" description="Low complexity" evidence="6">
    <location>
        <begin position="300"/>
        <end position="310"/>
    </location>
</feature>
<evidence type="ECO:0000259" key="7">
    <source>
        <dbReference type="PROSITE" id="PS51782"/>
    </source>
</evidence>
<feature type="active site" description="Charge relay system" evidence="5">
    <location>
        <position position="538"/>
    </location>
</feature>
<proteinExistence type="inferred from homology"/>
<sequence length="1373" mass="150868">MFELNHVSGTSNLLTGMMGDTSATDNILGLEPVQNWNPGSGGPTLDVSALNPGALTNLQGTVLPEETVQIALTTGTTDDIDPVTRESSTPVELTGEPGDRLFDAEYYAQLNPDLDAAGLNTLPQLFQHFKTHGLGEGRDFSLWTNLEYYAAQNPDLEAAGLTLHEQNYQHLQTFGLAEGREFSPWVDLQYYLDNNADLKAAFGEDTAKAFEHLQIFGVEEGRRFSPKLDLNYYLSHYSDLSAEFGDNKKLAFGHLQQFGVAEGRQFLPEIPEAATTESTEVESSAIDEQMQEGISIVFETQTTPTTSIPTASDVEEETNTSADLDTLPDESETAASVSIEVEEETIPDTSDEVEEETITETSDEVEEDEGNATASDDEVEVEQLSPTVTLSQTLMGLEEEPTPPLDLPENAGGANAKKNPAPKHLKLDATQEEYYQGGTVRLNGWIFDASGANDVERVEFSLHKTGEQWEEIENWTTFNISTKDDRWAYFDYSTFGLEPGKYQIKGFAYDSEGGKSNAAVAHFSVSAENPLPLVGVIDTGFNAKNRDIDYKRAALGTDFVDGDNNPLLEEGEGSEHGTHTLGIIGATQNNGVGIYGINDQAPLWLSRAIGSGKWGEALIEFVDYAIASEQPTAIANLSLDLTQVESDGNIKTRYEFTPKEREALEYARQNGILVVVAAGNDGSVMSVLGQASQEFDNIITVGATNGNQRADYSSYGRRGPDIMAEGGSSASPILSTAGEDVGTMAGTSIAAAQVTGVASLVWEANPELNYRQIIEALKSTATDLNIPGEDSETGAGLVNPDAAVEKAKQMTPEDYDPEDFLTPDTWGGEGLVTPEERAAEAFDHNGKWYDWELYTVQEGDNLSVIAQARTGDANDYWLIVNHPDNDIPDPNLIYPGEQYWVPVEVSAPVTEPEPTPDDGSWTPIEDPTVGEEPTPSGDALEWELYEVQDGDTLSDIAAARTGNSNDYWLIFNYSGNSGKIANPDEIYPGQQIWVPKGGSSSSGDSPSPVYAPTFEIYDLFKGSYDEDSEIGAPIGDPQISSSGFVSQEFESAYLIYNGLDVVFIEKKVEEIQVASIPYNELSLIRTGGSSSGKGNLIGGGGVEGLEAYLTIIANQENRQSELISFQEKYQHYISLKDWNNDVKLSSQIWEDLDINDWKPPLEEYRRNWVNERWDWEVGDAWRIFNTKSEGTIDDNADPNLQKLYEDLTKRILGNSGEDYKPNIGYVIDIGYESYEAAYGLHDGIDIDVPDVSRGHQETEVKALVGGKIRELVYPDKNKIGYSLEIAGDDGRFYHYIHLSSLNITSGERVQPGQIIGRVGDNTKYPLSNHLHYQVNESNITDEYGAYNIHDDEEVYQYTENPLKAFWELMWYGI</sequence>
<dbReference type="CDD" id="cd12797">
    <property type="entry name" value="M23_peptidase"/>
    <property type="match status" value="1"/>
</dbReference>
<dbReference type="SUPFAM" id="SSF51261">
    <property type="entry name" value="Duplicated hybrid motif"/>
    <property type="match status" value="1"/>
</dbReference>
<dbReference type="InterPro" id="IPR036852">
    <property type="entry name" value="Peptidase_S8/S53_dom_sf"/>
</dbReference>
<accession>A0ABT2MWT3</accession>
<dbReference type="InterPro" id="IPR036779">
    <property type="entry name" value="LysM_dom_sf"/>
</dbReference>
<dbReference type="InterPro" id="IPR015500">
    <property type="entry name" value="Peptidase_S8_subtilisin-rel"/>
</dbReference>
<dbReference type="SMART" id="SM00257">
    <property type="entry name" value="LysM"/>
    <property type="match status" value="2"/>
</dbReference>
<evidence type="ECO:0000256" key="5">
    <source>
        <dbReference type="PROSITE-ProRule" id="PRU01240"/>
    </source>
</evidence>